<dbReference type="AlphaFoldDB" id="A0A163YHQ9"/>
<keyword evidence="3 9" id="KW-0808">Transferase</keyword>
<feature type="binding site" evidence="9">
    <location>
        <position position="93"/>
    </location>
    <ligand>
        <name>substrate</name>
    </ligand>
</feature>
<accession>A0A163YHQ9</accession>
<evidence type="ECO:0000256" key="2">
    <source>
        <dbReference type="ARBA" id="ARBA00022490"/>
    </source>
</evidence>
<evidence type="ECO:0000256" key="7">
    <source>
        <dbReference type="ARBA" id="ARBA00022840"/>
    </source>
</evidence>
<evidence type="ECO:0000313" key="11">
    <source>
        <dbReference type="EMBL" id="KZD22169.1"/>
    </source>
</evidence>
<name>A0A163YHQ9_9BRAD</name>
<keyword evidence="5 9" id="KW-0547">Nucleotide-binding</keyword>
<dbReference type="InterPro" id="IPR004372">
    <property type="entry name" value="Ac/propionate_kinase"/>
</dbReference>
<comment type="function">
    <text evidence="9">Catalyzes the formation of acetyl phosphate from acetate and ATP. Can also catalyze the reverse reaction.</text>
</comment>
<dbReference type="EC" id="2.7.2.1" evidence="9"/>
<evidence type="ECO:0000256" key="10">
    <source>
        <dbReference type="RuleBase" id="RU003835"/>
    </source>
</evidence>
<evidence type="ECO:0000256" key="4">
    <source>
        <dbReference type="ARBA" id="ARBA00022723"/>
    </source>
</evidence>
<comment type="caution">
    <text evidence="11">The sequence shown here is derived from an EMBL/GenBank/DDBJ whole genome shotgun (WGS) entry which is preliminary data.</text>
</comment>
<sequence length="399" mass="43061">MPDAVLVVNSGSSSIKLALFDIASDGEPRLLCRGSLDEHEVEPRLTIKETDGAILYDRHRKVADRHGEELLLDALNWVDGYLASDDLIAVGHRVVHGGLAFATPVRLTGSIVNELEKLTLMAPLHQPRCLSPIRAIMTERPELPQVACFDTAFHHSLPASATRFAIPRQIHDTGIRRYGFHGLSFEFIAGRLQELSPSAGEKRCVVAHLGSGASLCAMRDGASIDTTMGFTPLDGLVMATRCGAIDPGVLLYLQQQRGMSATDLEDLLYRDSGLLGVSGLSGDIRALLASESPYASEAIDLFVDSIARQSAMMVNSLHGLDCLIFTGGIGEHAQEIRRRVCEQLSWLGLALDADANKAGSACISTRDSSIEIRIIPTNEELVIARHCVRNLAECGSDSA</sequence>
<gene>
    <name evidence="9" type="primary">ackA</name>
    <name evidence="11" type="ORF">A4A58_08905</name>
</gene>
<dbReference type="GO" id="GO:0005829">
    <property type="term" value="C:cytosol"/>
    <property type="evidence" value="ECO:0007669"/>
    <property type="project" value="TreeGrafter"/>
</dbReference>
<dbReference type="GO" id="GO:0005524">
    <property type="term" value="F:ATP binding"/>
    <property type="evidence" value="ECO:0007669"/>
    <property type="project" value="UniProtKB-KW"/>
</dbReference>
<feature type="binding site" evidence="9">
    <location>
        <begin position="283"/>
        <end position="285"/>
    </location>
    <ligand>
        <name>ATP</name>
        <dbReference type="ChEBI" id="CHEBI:30616"/>
    </ligand>
</feature>
<feature type="site" description="Transition state stabilizer" evidence="9">
    <location>
        <position position="241"/>
    </location>
</feature>
<dbReference type="GO" id="GO:0006083">
    <property type="term" value="P:acetate metabolic process"/>
    <property type="evidence" value="ECO:0007669"/>
    <property type="project" value="TreeGrafter"/>
</dbReference>
<dbReference type="PANTHER" id="PTHR21060">
    <property type="entry name" value="ACETATE KINASE"/>
    <property type="match status" value="1"/>
</dbReference>
<dbReference type="Gene3D" id="3.30.420.40">
    <property type="match status" value="2"/>
</dbReference>
<comment type="cofactor">
    <cofactor evidence="9">
        <name>Mg(2+)</name>
        <dbReference type="ChEBI" id="CHEBI:18420"/>
    </cofactor>
    <cofactor evidence="9">
        <name>Mn(2+)</name>
        <dbReference type="ChEBI" id="CHEBI:29035"/>
    </cofactor>
    <text evidence="9">Mg(2+). Can also accept Mn(2+).</text>
</comment>
<evidence type="ECO:0000256" key="6">
    <source>
        <dbReference type="ARBA" id="ARBA00022777"/>
    </source>
</evidence>
<feature type="site" description="Transition state stabilizer" evidence="9">
    <location>
        <position position="181"/>
    </location>
</feature>
<dbReference type="PROSITE" id="PS01075">
    <property type="entry name" value="ACETATE_KINASE_1"/>
    <property type="match status" value="1"/>
</dbReference>
<evidence type="ECO:0000256" key="1">
    <source>
        <dbReference type="ARBA" id="ARBA00008748"/>
    </source>
</evidence>
<comment type="subcellular location">
    <subcellularLocation>
        <location evidence="9">Cytoplasm</location>
    </subcellularLocation>
</comment>
<dbReference type="OrthoDB" id="9802453at2"/>
<evidence type="ECO:0000256" key="8">
    <source>
        <dbReference type="ARBA" id="ARBA00022842"/>
    </source>
</evidence>
<dbReference type="GO" id="GO:0000287">
    <property type="term" value="F:magnesium ion binding"/>
    <property type="evidence" value="ECO:0007669"/>
    <property type="project" value="UniProtKB-UniRule"/>
</dbReference>
<comment type="pathway">
    <text evidence="9">Metabolic intermediate biosynthesis; acetyl-CoA biosynthesis; acetyl-CoA from acetate: step 1/2.</text>
</comment>
<evidence type="ECO:0000313" key="12">
    <source>
        <dbReference type="Proteomes" id="UP000076574"/>
    </source>
</evidence>
<dbReference type="InterPro" id="IPR043129">
    <property type="entry name" value="ATPase_NBD"/>
</dbReference>
<dbReference type="UniPathway" id="UPA00340">
    <property type="reaction ID" value="UER00458"/>
</dbReference>
<feature type="active site" description="Proton donor/acceptor" evidence="9">
    <location>
        <position position="150"/>
    </location>
</feature>
<dbReference type="EMBL" id="LVYV01000023">
    <property type="protein sequence ID" value="KZD22169.1"/>
    <property type="molecule type" value="Genomic_DNA"/>
</dbReference>
<feature type="binding site" evidence="9">
    <location>
        <begin position="208"/>
        <end position="212"/>
    </location>
    <ligand>
        <name>ATP</name>
        <dbReference type="ChEBI" id="CHEBI:30616"/>
    </ligand>
</feature>
<dbReference type="GO" id="GO:0008776">
    <property type="term" value="F:acetate kinase activity"/>
    <property type="evidence" value="ECO:0007669"/>
    <property type="project" value="UniProtKB-UniRule"/>
</dbReference>
<keyword evidence="7 9" id="KW-0067">ATP-binding</keyword>
<dbReference type="GO" id="GO:0006085">
    <property type="term" value="P:acetyl-CoA biosynthetic process"/>
    <property type="evidence" value="ECO:0007669"/>
    <property type="project" value="UniProtKB-UniRule"/>
</dbReference>
<keyword evidence="2 9" id="KW-0963">Cytoplasm</keyword>
<feature type="binding site" evidence="9">
    <location>
        <begin position="328"/>
        <end position="332"/>
    </location>
    <ligand>
        <name>ATP</name>
        <dbReference type="ChEBI" id="CHEBI:30616"/>
    </ligand>
</feature>
<comment type="catalytic activity">
    <reaction evidence="9">
        <text>acetate + ATP = acetyl phosphate + ADP</text>
        <dbReference type="Rhea" id="RHEA:11352"/>
        <dbReference type="ChEBI" id="CHEBI:22191"/>
        <dbReference type="ChEBI" id="CHEBI:30089"/>
        <dbReference type="ChEBI" id="CHEBI:30616"/>
        <dbReference type="ChEBI" id="CHEBI:456216"/>
        <dbReference type="EC" id="2.7.2.1"/>
    </reaction>
</comment>
<feature type="binding site" evidence="9">
    <location>
        <position position="9"/>
    </location>
    <ligand>
        <name>Mg(2+)</name>
        <dbReference type="ChEBI" id="CHEBI:18420"/>
    </ligand>
</feature>
<keyword evidence="8 9" id="KW-0460">Magnesium</keyword>
<comment type="subunit">
    <text evidence="9">Homodimer.</text>
</comment>
<proteinExistence type="inferred from homology"/>
<dbReference type="PANTHER" id="PTHR21060:SF21">
    <property type="entry name" value="ACETATE KINASE"/>
    <property type="match status" value="1"/>
</dbReference>
<evidence type="ECO:0000256" key="5">
    <source>
        <dbReference type="ARBA" id="ARBA00022741"/>
    </source>
</evidence>
<dbReference type="STRING" id="943830.A4A58_08905"/>
<dbReference type="RefSeq" id="WP_068734627.1">
    <property type="nucleotide sequence ID" value="NZ_LVYV01000023.1"/>
</dbReference>
<keyword evidence="4 9" id="KW-0479">Metal-binding</keyword>
<dbReference type="InterPro" id="IPR023865">
    <property type="entry name" value="Aliphatic_acid_kinase_CS"/>
</dbReference>
<feature type="binding site" evidence="9">
    <location>
        <position position="379"/>
    </location>
    <ligand>
        <name>Mg(2+)</name>
        <dbReference type="ChEBI" id="CHEBI:18420"/>
    </ligand>
</feature>
<dbReference type="InterPro" id="IPR000890">
    <property type="entry name" value="Aliphatic_acid_kin_short-chain"/>
</dbReference>
<feature type="binding site" evidence="9">
    <location>
        <position position="16"/>
    </location>
    <ligand>
        <name>ATP</name>
        <dbReference type="ChEBI" id="CHEBI:30616"/>
    </ligand>
</feature>
<dbReference type="PIRSF" id="PIRSF000722">
    <property type="entry name" value="Acetate_prop_kin"/>
    <property type="match status" value="1"/>
</dbReference>
<dbReference type="HAMAP" id="MF_00020">
    <property type="entry name" value="Acetate_kinase"/>
    <property type="match status" value="1"/>
</dbReference>
<keyword evidence="6 9" id="KW-0418">Kinase</keyword>
<keyword evidence="12" id="KW-1185">Reference proteome</keyword>
<dbReference type="NCBIfam" id="TIGR00016">
    <property type="entry name" value="ackA"/>
    <property type="match status" value="1"/>
</dbReference>
<reference evidence="11 12" key="1">
    <citation type="submission" date="2016-03" db="EMBL/GenBank/DDBJ databases">
        <title>Microsymbionts genomes from the relict species Vavilovia formosa (Stev.) Fed.</title>
        <authorList>
            <person name="Kopat V."/>
            <person name="Chirak E."/>
            <person name="Kimeklis A."/>
            <person name="Andronov E."/>
        </authorList>
    </citation>
    <scope>NUCLEOTIDE SEQUENCE [LARGE SCALE GENOMIC DNA]</scope>
    <source>
        <strain evidence="11 12">Vaf07</strain>
    </source>
</reference>
<dbReference type="SUPFAM" id="SSF53067">
    <property type="entry name" value="Actin-like ATPase domain"/>
    <property type="match status" value="2"/>
</dbReference>
<organism evidence="11 12">
    <name type="scientific">Tardiphaga robiniae</name>
    <dbReference type="NCBI Taxonomy" id="943830"/>
    <lineage>
        <taxon>Bacteria</taxon>
        <taxon>Pseudomonadati</taxon>
        <taxon>Pseudomonadota</taxon>
        <taxon>Alphaproteobacteria</taxon>
        <taxon>Hyphomicrobiales</taxon>
        <taxon>Nitrobacteraceae</taxon>
        <taxon>Tardiphaga</taxon>
    </lineage>
</organism>
<protein>
    <recommendedName>
        <fullName evidence="9">Acetate kinase</fullName>
        <ecNumber evidence="9">2.7.2.1</ecNumber>
    </recommendedName>
    <alternativeName>
        <fullName evidence="9">Acetokinase</fullName>
    </alternativeName>
</protein>
<dbReference type="Pfam" id="PF00871">
    <property type="entry name" value="Acetate_kinase"/>
    <property type="match status" value="1"/>
</dbReference>
<comment type="similarity">
    <text evidence="1 9 10">Belongs to the acetokinase family.</text>
</comment>
<dbReference type="Proteomes" id="UP000076574">
    <property type="component" value="Unassembled WGS sequence"/>
</dbReference>
<evidence type="ECO:0000256" key="9">
    <source>
        <dbReference type="HAMAP-Rule" id="MF_00020"/>
    </source>
</evidence>
<evidence type="ECO:0000256" key="3">
    <source>
        <dbReference type="ARBA" id="ARBA00022679"/>
    </source>
</evidence>
<dbReference type="PRINTS" id="PR00471">
    <property type="entry name" value="ACETATEKNASE"/>
</dbReference>